<dbReference type="Pfam" id="PF04079">
    <property type="entry name" value="SMC_ScpB"/>
    <property type="match status" value="1"/>
</dbReference>
<dbReference type="GO" id="GO:0051304">
    <property type="term" value="P:chromosome separation"/>
    <property type="evidence" value="ECO:0007669"/>
    <property type="project" value="InterPro"/>
</dbReference>
<sequence>MTDNESTLDPEIVRALEAILLVAMEPVAPALLAQLLEISQTLVEELCERLAATYEAAGHGFQLVKVAGGFRFQSHPDLAPYVERFVLDGQQSRVSSAALETLAIIAYKQPLSRSQIAAIRGVDPEAVMRTLQARGYITEVERDDGPGQAVMFGTTPLFLERLGIASIDHLPSIADFIPDASVVEALEQGLRITPDDVPAPEA</sequence>
<dbReference type="Gene3D" id="1.10.10.10">
    <property type="entry name" value="Winged helix-like DNA-binding domain superfamily/Winged helix DNA-binding domain"/>
    <property type="match status" value="2"/>
</dbReference>
<keyword evidence="4" id="KW-0131">Cell cycle</keyword>
<dbReference type="GO" id="GO:0051301">
    <property type="term" value="P:cell division"/>
    <property type="evidence" value="ECO:0007669"/>
    <property type="project" value="UniProtKB-KW"/>
</dbReference>
<reference evidence="5" key="1">
    <citation type="submission" date="2020-05" db="EMBL/GenBank/DDBJ databases">
        <authorList>
            <person name="Chiriac C."/>
            <person name="Salcher M."/>
            <person name="Ghai R."/>
            <person name="Kavagutti S V."/>
        </authorList>
    </citation>
    <scope>NUCLEOTIDE SEQUENCE</scope>
</reference>
<dbReference type="InterPro" id="IPR005234">
    <property type="entry name" value="ScpB_csome_segregation"/>
</dbReference>
<evidence type="ECO:0000256" key="1">
    <source>
        <dbReference type="ARBA" id="ARBA00022490"/>
    </source>
</evidence>
<evidence type="ECO:0000313" key="7">
    <source>
        <dbReference type="EMBL" id="CAB5000408.1"/>
    </source>
</evidence>
<dbReference type="PIRSF" id="PIRSF019345">
    <property type="entry name" value="ScpB"/>
    <property type="match status" value="1"/>
</dbReference>
<dbReference type="InterPro" id="IPR036388">
    <property type="entry name" value="WH-like_DNA-bd_sf"/>
</dbReference>
<dbReference type="EMBL" id="CAEZUN010000139">
    <property type="protein sequence ID" value="CAB4607609.1"/>
    <property type="molecule type" value="Genomic_DNA"/>
</dbReference>
<dbReference type="PANTHER" id="PTHR34298:SF2">
    <property type="entry name" value="SEGREGATION AND CONDENSATION PROTEIN B"/>
    <property type="match status" value="1"/>
</dbReference>
<keyword evidence="3" id="KW-0159">Chromosome partition</keyword>
<evidence type="ECO:0000256" key="2">
    <source>
        <dbReference type="ARBA" id="ARBA00022618"/>
    </source>
</evidence>
<dbReference type="EMBL" id="CAFBQV010000076">
    <property type="protein sequence ID" value="CAB5063999.1"/>
    <property type="molecule type" value="Genomic_DNA"/>
</dbReference>
<dbReference type="EMBL" id="CAFAAP010000159">
    <property type="protein sequence ID" value="CAB4810011.1"/>
    <property type="molecule type" value="Genomic_DNA"/>
</dbReference>
<evidence type="ECO:0000256" key="3">
    <source>
        <dbReference type="ARBA" id="ARBA00022829"/>
    </source>
</evidence>
<gene>
    <name evidence="5" type="ORF">UFOPK1826_01075</name>
    <name evidence="6" type="ORF">UFOPK3026_01044</name>
    <name evidence="7" type="ORF">UFOPK4020_00782</name>
    <name evidence="8" type="ORF">UFOPK4345_00607</name>
</gene>
<dbReference type="EMBL" id="CAFBOV010000142">
    <property type="protein sequence ID" value="CAB5000408.1"/>
    <property type="molecule type" value="Genomic_DNA"/>
</dbReference>
<evidence type="ECO:0000256" key="4">
    <source>
        <dbReference type="ARBA" id="ARBA00023306"/>
    </source>
</evidence>
<keyword evidence="1" id="KW-0963">Cytoplasm</keyword>
<protein>
    <submittedName>
        <fullName evidence="5">Unannotated protein</fullName>
    </submittedName>
</protein>
<proteinExistence type="predicted"/>
<evidence type="ECO:0000313" key="8">
    <source>
        <dbReference type="EMBL" id="CAB5063999.1"/>
    </source>
</evidence>
<accession>A0A6J6H778</accession>
<keyword evidence="2" id="KW-0132">Cell division</keyword>
<dbReference type="PANTHER" id="PTHR34298">
    <property type="entry name" value="SEGREGATION AND CONDENSATION PROTEIN B"/>
    <property type="match status" value="1"/>
</dbReference>
<dbReference type="SUPFAM" id="SSF46785">
    <property type="entry name" value="Winged helix' DNA-binding domain"/>
    <property type="match status" value="2"/>
</dbReference>
<dbReference type="InterPro" id="IPR036390">
    <property type="entry name" value="WH_DNA-bd_sf"/>
</dbReference>
<name>A0A6J6H778_9ZZZZ</name>
<evidence type="ECO:0000313" key="5">
    <source>
        <dbReference type="EMBL" id="CAB4607609.1"/>
    </source>
</evidence>
<evidence type="ECO:0000313" key="6">
    <source>
        <dbReference type="EMBL" id="CAB4810011.1"/>
    </source>
</evidence>
<dbReference type="AlphaFoldDB" id="A0A6J6H778"/>
<organism evidence="5">
    <name type="scientific">freshwater metagenome</name>
    <dbReference type="NCBI Taxonomy" id="449393"/>
    <lineage>
        <taxon>unclassified sequences</taxon>
        <taxon>metagenomes</taxon>
        <taxon>ecological metagenomes</taxon>
    </lineage>
</organism>
<dbReference type="NCBIfam" id="TIGR00281">
    <property type="entry name" value="SMC-Scp complex subunit ScpB"/>
    <property type="match status" value="1"/>
</dbReference>